<feature type="transmembrane region" description="Helical" evidence="1">
    <location>
        <begin position="47"/>
        <end position="69"/>
    </location>
</feature>
<protein>
    <submittedName>
        <fullName evidence="2">Uncharacterized protein</fullName>
    </submittedName>
</protein>
<dbReference type="AlphaFoldDB" id="A0AA42X3K0"/>
<comment type="caution">
    <text evidence="2">The sequence shown here is derived from an EMBL/GenBank/DDBJ whole genome shotgun (WGS) entry which is preliminary data.</text>
</comment>
<gene>
    <name evidence="2" type="ORF">N5J77_28680</name>
</gene>
<evidence type="ECO:0000313" key="3">
    <source>
        <dbReference type="Proteomes" id="UP001162318"/>
    </source>
</evidence>
<dbReference type="RefSeq" id="WP_164542719.1">
    <property type="nucleotide sequence ID" value="NZ_JAOCKX010000087.1"/>
</dbReference>
<organism evidence="2 3">
    <name type="scientific">Sphingobium yanoikuyae</name>
    <name type="common">Sphingomonas yanoikuyae</name>
    <dbReference type="NCBI Taxonomy" id="13690"/>
    <lineage>
        <taxon>Bacteria</taxon>
        <taxon>Pseudomonadati</taxon>
        <taxon>Pseudomonadota</taxon>
        <taxon>Alphaproteobacteria</taxon>
        <taxon>Sphingomonadales</taxon>
        <taxon>Sphingomonadaceae</taxon>
        <taxon>Sphingobium</taxon>
    </lineage>
</organism>
<accession>A0AA42X3K0</accession>
<keyword evidence="1" id="KW-0472">Membrane</keyword>
<evidence type="ECO:0000256" key="1">
    <source>
        <dbReference type="SAM" id="Phobius"/>
    </source>
</evidence>
<sequence>MVRSALDHGERGCATWHTYANIEHANPRTYLGAGLRGFGVLGGSIPAGWLIIGVLFLALALRYASVIFMEGLPMITRSKSRARKAHKVKNTNLNPVTNVMKLCSVSFETVWALIVGWSAGVAGPAPSAQLRQRHQ</sequence>
<keyword evidence="1" id="KW-1133">Transmembrane helix</keyword>
<dbReference type="Proteomes" id="UP001162318">
    <property type="component" value="Unassembled WGS sequence"/>
</dbReference>
<evidence type="ECO:0000313" key="2">
    <source>
        <dbReference type="EMBL" id="MDH2135107.1"/>
    </source>
</evidence>
<reference evidence="2" key="1">
    <citation type="submission" date="2022-09" db="EMBL/GenBank/DDBJ databases">
        <title>Intensive care unit water sources are persistently colonized with multi-drug resistant bacteria and are the site of extensive horizontal gene transfer of antibiotic resistance genes.</title>
        <authorList>
            <person name="Diorio-Toth L."/>
        </authorList>
    </citation>
    <scope>NUCLEOTIDE SEQUENCE</scope>
    <source>
        <strain evidence="2">GD03659</strain>
    </source>
</reference>
<keyword evidence="1" id="KW-0812">Transmembrane</keyword>
<name>A0AA42X3K0_SPHYA</name>
<proteinExistence type="predicted"/>
<dbReference type="EMBL" id="JAOCKX010000087">
    <property type="protein sequence ID" value="MDH2135107.1"/>
    <property type="molecule type" value="Genomic_DNA"/>
</dbReference>